<dbReference type="Proteomes" id="UP000499080">
    <property type="component" value="Unassembled WGS sequence"/>
</dbReference>
<name>A0A4Y2RI54_ARAVE</name>
<evidence type="ECO:0000256" key="1">
    <source>
        <dbReference type="SAM" id="MobiDB-lite"/>
    </source>
</evidence>
<organism evidence="2 3">
    <name type="scientific">Araneus ventricosus</name>
    <name type="common">Orbweaver spider</name>
    <name type="synonym">Epeira ventricosa</name>
    <dbReference type="NCBI Taxonomy" id="182803"/>
    <lineage>
        <taxon>Eukaryota</taxon>
        <taxon>Metazoa</taxon>
        <taxon>Ecdysozoa</taxon>
        <taxon>Arthropoda</taxon>
        <taxon>Chelicerata</taxon>
        <taxon>Arachnida</taxon>
        <taxon>Araneae</taxon>
        <taxon>Araneomorphae</taxon>
        <taxon>Entelegynae</taxon>
        <taxon>Araneoidea</taxon>
        <taxon>Araneidae</taxon>
        <taxon>Araneus</taxon>
    </lineage>
</organism>
<keyword evidence="3" id="KW-1185">Reference proteome</keyword>
<evidence type="ECO:0000313" key="2">
    <source>
        <dbReference type="EMBL" id="GBN75492.1"/>
    </source>
</evidence>
<gene>
    <name evidence="2" type="ORF">AVEN_193563_1</name>
</gene>
<dbReference type="AlphaFoldDB" id="A0A4Y2RI54"/>
<sequence length="97" mass="10830">MSSRLYIYLISGCSDGKRGVSNENVRKWVPACAPELADMSSRLYIYLISGCSDENRGGYNENVVVEFNIPNHTRMGRNESNEFQGLKSSPFQASSTQ</sequence>
<proteinExistence type="predicted"/>
<comment type="caution">
    <text evidence="2">The sequence shown here is derived from an EMBL/GenBank/DDBJ whole genome shotgun (WGS) entry which is preliminary data.</text>
</comment>
<dbReference type="EMBL" id="BGPR01017220">
    <property type="protein sequence ID" value="GBN75492.1"/>
    <property type="molecule type" value="Genomic_DNA"/>
</dbReference>
<reference evidence="2 3" key="1">
    <citation type="journal article" date="2019" name="Sci. Rep.">
        <title>Orb-weaving spider Araneus ventricosus genome elucidates the spidroin gene catalogue.</title>
        <authorList>
            <person name="Kono N."/>
            <person name="Nakamura H."/>
            <person name="Ohtoshi R."/>
            <person name="Moran D.A.P."/>
            <person name="Shinohara A."/>
            <person name="Yoshida Y."/>
            <person name="Fujiwara M."/>
            <person name="Mori M."/>
            <person name="Tomita M."/>
            <person name="Arakawa K."/>
        </authorList>
    </citation>
    <scope>NUCLEOTIDE SEQUENCE [LARGE SCALE GENOMIC DNA]</scope>
</reference>
<feature type="compositionally biased region" description="Polar residues" evidence="1">
    <location>
        <begin position="81"/>
        <end position="97"/>
    </location>
</feature>
<accession>A0A4Y2RI54</accession>
<protein>
    <submittedName>
        <fullName evidence="2">Uncharacterized protein</fullName>
    </submittedName>
</protein>
<evidence type="ECO:0000313" key="3">
    <source>
        <dbReference type="Proteomes" id="UP000499080"/>
    </source>
</evidence>
<feature type="region of interest" description="Disordered" evidence="1">
    <location>
        <begin position="74"/>
        <end position="97"/>
    </location>
</feature>